<proteinExistence type="predicted"/>
<feature type="transmembrane region" description="Helical" evidence="2">
    <location>
        <begin position="328"/>
        <end position="352"/>
    </location>
</feature>
<feature type="chain" id="PRO_5025545294" evidence="3">
    <location>
        <begin position="19"/>
        <end position="438"/>
    </location>
</feature>
<dbReference type="AlphaFoldDB" id="A0A6A6A968"/>
<dbReference type="RefSeq" id="XP_033521776.1">
    <property type="nucleotide sequence ID" value="XM_033670700.1"/>
</dbReference>
<name>A0A6A6A968_9PLEO</name>
<reference evidence="4" key="1">
    <citation type="journal article" date="2020" name="Stud. Mycol.">
        <title>101 Dothideomycetes genomes: a test case for predicting lifestyles and emergence of pathogens.</title>
        <authorList>
            <person name="Haridas S."/>
            <person name="Albert R."/>
            <person name="Binder M."/>
            <person name="Bloem J."/>
            <person name="Labutti K."/>
            <person name="Salamov A."/>
            <person name="Andreopoulos B."/>
            <person name="Baker S."/>
            <person name="Barry K."/>
            <person name="Bills G."/>
            <person name="Bluhm B."/>
            <person name="Cannon C."/>
            <person name="Castanera R."/>
            <person name="Culley D."/>
            <person name="Daum C."/>
            <person name="Ezra D."/>
            <person name="Gonzalez J."/>
            <person name="Henrissat B."/>
            <person name="Kuo A."/>
            <person name="Liang C."/>
            <person name="Lipzen A."/>
            <person name="Lutzoni F."/>
            <person name="Magnuson J."/>
            <person name="Mondo S."/>
            <person name="Nolan M."/>
            <person name="Ohm R."/>
            <person name="Pangilinan J."/>
            <person name="Park H.-J."/>
            <person name="Ramirez L."/>
            <person name="Alfaro M."/>
            <person name="Sun H."/>
            <person name="Tritt A."/>
            <person name="Yoshinaga Y."/>
            <person name="Zwiers L.-H."/>
            <person name="Turgeon B."/>
            <person name="Goodwin S."/>
            <person name="Spatafora J."/>
            <person name="Crous P."/>
            <person name="Grigoriev I."/>
        </authorList>
    </citation>
    <scope>NUCLEOTIDE SEQUENCE</scope>
    <source>
        <strain evidence="4">CBS 119687</strain>
    </source>
</reference>
<dbReference type="GeneID" id="54411132"/>
<evidence type="ECO:0000256" key="2">
    <source>
        <dbReference type="SAM" id="Phobius"/>
    </source>
</evidence>
<dbReference type="EMBL" id="ML977511">
    <property type="protein sequence ID" value="KAF2127387.1"/>
    <property type="molecule type" value="Genomic_DNA"/>
</dbReference>
<accession>A0A6A6A968</accession>
<evidence type="ECO:0000313" key="4">
    <source>
        <dbReference type="EMBL" id="KAF2127387.1"/>
    </source>
</evidence>
<gene>
    <name evidence="4" type="ORF">P153DRAFT_387930</name>
</gene>
<protein>
    <submittedName>
        <fullName evidence="4">Uncharacterized protein</fullName>
    </submittedName>
</protein>
<dbReference type="OrthoDB" id="3917128at2759"/>
<evidence type="ECO:0000256" key="1">
    <source>
        <dbReference type="SAM" id="MobiDB-lite"/>
    </source>
</evidence>
<dbReference type="Proteomes" id="UP000799771">
    <property type="component" value="Unassembled WGS sequence"/>
</dbReference>
<feature type="region of interest" description="Disordered" evidence="1">
    <location>
        <begin position="391"/>
        <end position="438"/>
    </location>
</feature>
<sequence length="438" mass="48837">MLLARLSHLACFAASAHALGSALPACHVDGRTPDEAPDEACAQPISHVVAVTPGSLYAAKIGCRDCEVVERYGEEGAERKHRVVKSDYALFFNVSLAHDKRTVLLNHEPVFPHLATVPGPPRLYATQLRPTFSYANLSAALACPNPSCRQAFFQHIQAECVEWCYDLALGAISLDYLYTAAPTDAHAADRESPADAKYWELALDAIGGSDGYEDDAVAVFDKPEQKMLRVVVAGTEAKTETPQPGSSLFGSVGDEDKVYEYRIVDVALAPRRYRFPAKTPRTVWQSIRTFFGMDIWDHDGQLVYLSREWGDWGKKGTLRDMFGHFVHWHLWSLVWIIVASTVGGLVVLYGLYRLVLLVLQQRELARWDGMDAVWEQVRRERTDEEENALLHGAYRDDPGEEGSTHPPVYSDETHTMKPLPTKPLPEKPLPDVPLIDAE</sequence>
<keyword evidence="3" id="KW-0732">Signal</keyword>
<keyword evidence="2" id="KW-1133">Transmembrane helix</keyword>
<keyword evidence="2" id="KW-0472">Membrane</keyword>
<evidence type="ECO:0000256" key="3">
    <source>
        <dbReference type="SAM" id="SignalP"/>
    </source>
</evidence>
<feature type="signal peptide" evidence="3">
    <location>
        <begin position="1"/>
        <end position="18"/>
    </location>
</feature>
<keyword evidence="5" id="KW-1185">Reference proteome</keyword>
<organism evidence="4 5">
    <name type="scientific">Dothidotthia symphoricarpi CBS 119687</name>
    <dbReference type="NCBI Taxonomy" id="1392245"/>
    <lineage>
        <taxon>Eukaryota</taxon>
        <taxon>Fungi</taxon>
        <taxon>Dikarya</taxon>
        <taxon>Ascomycota</taxon>
        <taxon>Pezizomycotina</taxon>
        <taxon>Dothideomycetes</taxon>
        <taxon>Pleosporomycetidae</taxon>
        <taxon>Pleosporales</taxon>
        <taxon>Dothidotthiaceae</taxon>
        <taxon>Dothidotthia</taxon>
    </lineage>
</organism>
<evidence type="ECO:0000313" key="5">
    <source>
        <dbReference type="Proteomes" id="UP000799771"/>
    </source>
</evidence>
<keyword evidence="2" id="KW-0812">Transmembrane</keyword>